<organism evidence="1">
    <name type="scientific">marine sediment metagenome</name>
    <dbReference type="NCBI Taxonomy" id="412755"/>
    <lineage>
        <taxon>unclassified sequences</taxon>
        <taxon>metagenomes</taxon>
        <taxon>ecological metagenomes</taxon>
    </lineage>
</organism>
<name>A0A0F9IYR1_9ZZZZ</name>
<dbReference type="EMBL" id="LAZR01019541">
    <property type="protein sequence ID" value="KKL92167.1"/>
    <property type="molecule type" value="Genomic_DNA"/>
</dbReference>
<protein>
    <submittedName>
        <fullName evidence="1">Uncharacterized protein</fullName>
    </submittedName>
</protein>
<evidence type="ECO:0000313" key="1">
    <source>
        <dbReference type="EMBL" id="KKL92167.1"/>
    </source>
</evidence>
<reference evidence="1" key="1">
    <citation type="journal article" date="2015" name="Nature">
        <title>Complex archaea that bridge the gap between prokaryotes and eukaryotes.</title>
        <authorList>
            <person name="Spang A."/>
            <person name="Saw J.H."/>
            <person name="Jorgensen S.L."/>
            <person name="Zaremba-Niedzwiedzka K."/>
            <person name="Martijn J."/>
            <person name="Lind A.E."/>
            <person name="van Eijk R."/>
            <person name="Schleper C."/>
            <person name="Guy L."/>
            <person name="Ettema T.J."/>
        </authorList>
    </citation>
    <scope>NUCLEOTIDE SEQUENCE</scope>
</reference>
<dbReference type="AlphaFoldDB" id="A0A0F9IYR1"/>
<proteinExistence type="predicted"/>
<comment type="caution">
    <text evidence="1">The sequence shown here is derived from an EMBL/GenBank/DDBJ whole genome shotgun (WGS) entry which is preliminary data.</text>
</comment>
<accession>A0A0F9IYR1</accession>
<sequence>MRENLLEATRRAVDLGRDPTVESLEADFLVGFGRQSTSEAKDPPRIAKFRKIVKTKSFGKVDGTPVDLFSASAVTQVYDALSKPANQKKYAKMDPVEMISIAYKLLQKGRKAATSRETSQAGAGVKNAMAQAVVGRGATRKPLGDVGYAGTQEARKKISPKQIAQGALKAFTKKYGEFNRNNKRHINTLADVLQDEYLAAVRKGLDYPDYKSIEAELYKLTKGPSRFSMGREATGQGKLKLFRKASGNQPDVYQVLNPSGGVEGFIEKQPDTRTEKYPWKAFGRTYGGRPGRGEHLGDFKNKNAAMKAVMKAGG</sequence>
<gene>
    <name evidence="1" type="ORF">LCGC14_1887420</name>
</gene>